<dbReference type="Gene3D" id="3.30.70.1280">
    <property type="entry name" value="SP0830-like domains"/>
    <property type="match status" value="1"/>
</dbReference>
<dbReference type="PIRSF" id="PIRSF008502">
    <property type="entry name" value="UCP008502"/>
    <property type="match status" value="1"/>
</dbReference>
<dbReference type="Proteomes" id="UP001501035">
    <property type="component" value="Unassembled WGS sequence"/>
</dbReference>
<dbReference type="RefSeq" id="WP_290704033.1">
    <property type="nucleotide sequence ID" value="NZ_BAAAVS010000002.1"/>
</dbReference>
<accession>A0ABN3YBK5</accession>
<comment type="caution">
    <text evidence="1">The sequence shown here is derived from an EMBL/GenBank/DDBJ whole genome shotgun (WGS) entry which is preliminary data.</text>
</comment>
<dbReference type="PANTHER" id="PTHR36439">
    <property type="entry name" value="BLL4334 PROTEIN"/>
    <property type="match status" value="1"/>
</dbReference>
<evidence type="ECO:0000313" key="2">
    <source>
        <dbReference type="Proteomes" id="UP001501035"/>
    </source>
</evidence>
<dbReference type="PANTHER" id="PTHR36439:SF1">
    <property type="entry name" value="DUF1697 DOMAIN-CONTAINING PROTEIN"/>
    <property type="match status" value="1"/>
</dbReference>
<dbReference type="InterPro" id="IPR012545">
    <property type="entry name" value="DUF1697"/>
</dbReference>
<evidence type="ECO:0000313" key="1">
    <source>
        <dbReference type="EMBL" id="GAA3024548.1"/>
    </source>
</evidence>
<reference evidence="1 2" key="1">
    <citation type="journal article" date="2019" name="Int. J. Syst. Evol. Microbiol.">
        <title>The Global Catalogue of Microorganisms (GCM) 10K type strain sequencing project: providing services to taxonomists for standard genome sequencing and annotation.</title>
        <authorList>
            <consortium name="The Broad Institute Genomics Platform"/>
            <consortium name="The Broad Institute Genome Sequencing Center for Infectious Disease"/>
            <person name="Wu L."/>
            <person name="Ma J."/>
        </authorList>
    </citation>
    <scope>NUCLEOTIDE SEQUENCE [LARGE SCALE GENOMIC DNA]</scope>
    <source>
        <strain evidence="1 2">JCM 14234</strain>
    </source>
</reference>
<organism evidence="1 2">
    <name type="scientific">Gordonia defluvii</name>
    <dbReference type="NCBI Taxonomy" id="283718"/>
    <lineage>
        <taxon>Bacteria</taxon>
        <taxon>Bacillati</taxon>
        <taxon>Actinomycetota</taxon>
        <taxon>Actinomycetes</taxon>
        <taxon>Mycobacteriales</taxon>
        <taxon>Gordoniaceae</taxon>
        <taxon>Gordonia</taxon>
    </lineage>
</organism>
<dbReference type="Pfam" id="PF08002">
    <property type="entry name" value="DUF1697"/>
    <property type="match status" value="1"/>
</dbReference>
<dbReference type="EMBL" id="BAAAVS010000002">
    <property type="protein sequence ID" value="GAA3024548.1"/>
    <property type="molecule type" value="Genomic_DNA"/>
</dbReference>
<keyword evidence="2" id="KW-1185">Reference proteome</keyword>
<proteinExistence type="predicted"/>
<sequence>MSERIGLLRAVNVGGARLPMARLRVIAESLGAQEVSTYIASGNLLYTPPGEASEFDAALERAIEDEFGYYREVISRTPAELAAALAGHPFEVVEPRFSYVYALTGTPTVEAATALAQRAGPTEHVAVIGRELHLRYDDGAANATLTPAVIKRTLGYSGTGRNLDTVGRLVELATG</sequence>
<protein>
    <submittedName>
        <fullName evidence="1">DUF1697 domain-containing protein</fullName>
    </submittedName>
</protein>
<gene>
    <name evidence="1" type="ORF">GCM10010528_03170</name>
</gene>
<dbReference type="SUPFAM" id="SSF160379">
    <property type="entry name" value="SP0830-like"/>
    <property type="match status" value="1"/>
</dbReference>
<name>A0ABN3YBK5_9ACTN</name>